<dbReference type="InterPro" id="IPR031248">
    <property type="entry name" value="RNF213"/>
</dbReference>
<organism evidence="1 2">
    <name type="scientific">Grus japonensis</name>
    <name type="common">Japanese crane</name>
    <name type="synonym">Red-crowned crane</name>
    <dbReference type="NCBI Taxonomy" id="30415"/>
    <lineage>
        <taxon>Eukaryota</taxon>
        <taxon>Metazoa</taxon>
        <taxon>Chordata</taxon>
        <taxon>Craniata</taxon>
        <taxon>Vertebrata</taxon>
        <taxon>Euteleostomi</taxon>
        <taxon>Archelosauria</taxon>
        <taxon>Archosauria</taxon>
        <taxon>Dinosauria</taxon>
        <taxon>Saurischia</taxon>
        <taxon>Theropoda</taxon>
        <taxon>Coelurosauria</taxon>
        <taxon>Aves</taxon>
        <taxon>Neognathae</taxon>
        <taxon>Neoaves</taxon>
        <taxon>Gruiformes</taxon>
        <taxon>Gruidae</taxon>
        <taxon>Grus</taxon>
    </lineage>
</organism>
<dbReference type="EMBL" id="BAAFJT010000001">
    <property type="protein sequence ID" value="GAB0180509.1"/>
    <property type="molecule type" value="Genomic_DNA"/>
</dbReference>
<protein>
    <submittedName>
        <fullName evidence="1">E3 ubiquitin-protein ligase rnf213-alpha-like</fullName>
    </submittedName>
</protein>
<dbReference type="PANTHER" id="PTHR22605">
    <property type="entry name" value="RZ-TYPE DOMAIN-CONTAINING PROTEIN"/>
    <property type="match status" value="1"/>
</dbReference>
<keyword evidence="2" id="KW-1185">Reference proteome</keyword>
<reference evidence="1 2" key="1">
    <citation type="submission" date="2024-06" db="EMBL/GenBank/DDBJ databases">
        <title>The draft genome of Grus japonensis, version 3.</title>
        <authorList>
            <person name="Nabeshima K."/>
            <person name="Suzuki S."/>
            <person name="Onuma M."/>
        </authorList>
    </citation>
    <scope>NUCLEOTIDE SEQUENCE [LARGE SCALE GENOMIC DNA]</scope>
    <source>
        <strain evidence="1 2">451A</strain>
    </source>
</reference>
<accession>A0ABC9W4J5</accession>
<gene>
    <name evidence="1" type="ORF">GRJ2_000516200</name>
</gene>
<dbReference type="AlphaFoldDB" id="A0ABC9W4J5"/>
<proteinExistence type="predicted"/>
<name>A0ABC9W4J5_GRUJA</name>
<dbReference type="Proteomes" id="UP001623348">
    <property type="component" value="Unassembled WGS sequence"/>
</dbReference>
<dbReference type="PANTHER" id="PTHR22605:SF16">
    <property type="entry name" value="E3 UBIQUITIN-PROTEIN LIGASE RNF213"/>
    <property type="match status" value="1"/>
</dbReference>
<evidence type="ECO:0000313" key="1">
    <source>
        <dbReference type="EMBL" id="GAB0180509.1"/>
    </source>
</evidence>
<evidence type="ECO:0000313" key="2">
    <source>
        <dbReference type="Proteomes" id="UP001623348"/>
    </source>
</evidence>
<comment type="caution">
    <text evidence="1">The sequence shown here is derived from an EMBL/GenBank/DDBJ whole genome shotgun (WGS) entry which is preliminary data.</text>
</comment>
<sequence length="297" mass="33690">MCKKTCISQPFLYATNQSTHLALKDFSITLGTVQSHFEKQLANESQLTKEFKIMEMSEGKGNGKAAWVDVVVKKIKNYLTLSTVINTAKMTDELQKILELNGNFQILDDLTEYVCRTHTDIWLMLSALVASVLEEPEFGNKRLDYMIQDLMKVKNSLRNLPEKMLDFLRELLECTRKGFVSWIKTVIKDKIEIPVFMELASISAGENDIDIDKVQFFCDAIAASAPIIFDLRPTSGFERLSAALSFISKTTAKDNNLPKKFMSLQIPCSKITCTCTRRMNCQCLVPFPRGVKISKWA</sequence>